<dbReference type="SUPFAM" id="SSF52309">
    <property type="entry name" value="N-(deoxy)ribosyltransferase-like"/>
    <property type="match status" value="1"/>
</dbReference>
<reference evidence="4 5" key="1">
    <citation type="submission" date="2016-10" db="EMBL/GenBank/DDBJ databases">
        <authorList>
            <person name="Varghese N."/>
            <person name="Submissions S."/>
        </authorList>
    </citation>
    <scope>NUCLEOTIDE SEQUENCE [LARGE SCALE GENOMIC DNA]</scope>
    <source>
        <strain evidence="4 5">ATCC 49954</strain>
    </source>
</reference>
<protein>
    <submittedName>
        <fullName evidence="4">LXG domain of WXG superfamily protein</fullName>
    </submittedName>
</protein>
<dbReference type="RefSeq" id="WP_038409000.1">
    <property type="nucleotide sequence ID" value="NZ_FNMX01000005.1"/>
</dbReference>
<dbReference type="PROSITE" id="PS51756">
    <property type="entry name" value="LXG"/>
    <property type="match status" value="1"/>
</dbReference>
<evidence type="ECO:0000313" key="5">
    <source>
        <dbReference type="Proteomes" id="UP000183610"/>
    </source>
</evidence>
<sequence>MTRIDIAEVQQFAHGIKVNNQEAKEHIQKTQIAIQNFVNDQSITGQAISSAKVYFSAAYFSLCQSIIQALNVSEHSLQQYIIDFHDQVDASPNAKLDMNNLMVLEDKIEKYESEKDRLLAEISNVSNAINGALGGSGQQDSLKIRGLNADITEAHKKERILEKYMDFERSHVGFSDELSDLAYAIQRTVADIKQNLTFNDKTGLFDVNDLHIDRFKKLHELYAKQKEIDDKVKELESIGLTPYIPSGNTAGFILNQDGTLNTDATLNQVNNQIIYWQNETGMRELFGIGAFYRAIYGTDYVSGEDISRGRRFFDGMSVTAIYSAPYGITMGLKTNIPTTNIKLINDLNELSPLLKTNSDEAFFWSGRTNGIGGADAAEKIATSKNGVTLESTIKNKGIKMPEWNFDNPKTIIDWEGVSEIYASQVTGEVRAVVGSELRKGNIWENVELPRLKANPNVTKITTVDPVTQKEKNNF</sequence>
<proteinExistence type="inferred from homology"/>
<organism evidence="4 5">
    <name type="scientific">Listeria ivanovii</name>
    <dbReference type="NCBI Taxonomy" id="1638"/>
    <lineage>
        <taxon>Bacteria</taxon>
        <taxon>Bacillati</taxon>
        <taxon>Bacillota</taxon>
        <taxon>Bacilli</taxon>
        <taxon>Bacillales</taxon>
        <taxon>Listeriaceae</taxon>
        <taxon>Listeria</taxon>
    </lineage>
</organism>
<evidence type="ECO:0000259" key="3">
    <source>
        <dbReference type="PROSITE" id="PS51756"/>
    </source>
</evidence>
<evidence type="ECO:0000256" key="2">
    <source>
        <dbReference type="SAM" id="Coils"/>
    </source>
</evidence>
<keyword evidence="2" id="KW-0175">Coiled coil</keyword>
<gene>
    <name evidence="4" type="ORF">SAMN05421782_105174</name>
</gene>
<evidence type="ECO:0000313" key="4">
    <source>
        <dbReference type="EMBL" id="SDW66015.1"/>
    </source>
</evidence>
<comment type="similarity">
    <text evidence="1">In the N-terminal section; belongs to the LXG family.</text>
</comment>
<accession>A0AAX2DP65</accession>
<dbReference type="Proteomes" id="UP000183610">
    <property type="component" value="Unassembled WGS sequence"/>
</dbReference>
<comment type="caution">
    <text evidence="4">The sequence shown here is derived from an EMBL/GenBank/DDBJ whole genome shotgun (WGS) entry which is preliminary data.</text>
</comment>
<dbReference type="EMBL" id="FNMX01000005">
    <property type="protein sequence ID" value="SDW66015.1"/>
    <property type="molecule type" value="Genomic_DNA"/>
</dbReference>
<name>A0AAX2DP65_LISIV</name>
<dbReference type="AlphaFoldDB" id="A0AAX2DP65"/>
<feature type="coiled-coil region" evidence="2">
    <location>
        <begin position="94"/>
        <end position="128"/>
    </location>
</feature>
<dbReference type="Pfam" id="PF04740">
    <property type="entry name" value="LXG"/>
    <property type="match status" value="1"/>
</dbReference>
<evidence type="ECO:0000256" key="1">
    <source>
        <dbReference type="ARBA" id="ARBA00034117"/>
    </source>
</evidence>
<feature type="domain" description="LXG" evidence="3">
    <location>
        <begin position="1"/>
        <end position="235"/>
    </location>
</feature>
<dbReference type="InterPro" id="IPR006829">
    <property type="entry name" value="LXG_dom"/>
</dbReference>